<dbReference type="STRING" id="343874.GCA_000805695_00318"/>
<evidence type="ECO:0000313" key="5">
    <source>
        <dbReference type="Proteomes" id="UP000254737"/>
    </source>
</evidence>
<evidence type="ECO:0000259" key="3">
    <source>
        <dbReference type="PROSITE" id="PS51186"/>
    </source>
</evidence>
<dbReference type="CDD" id="cd04301">
    <property type="entry name" value="NAT_SF"/>
    <property type="match status" value="1"/>
</dbReference>
<organism evidence="4 5">
    <name type="scientific">Empedobacter falsenii</name>
    <dbReference type="NCBI Taxonomy" id="343874"/>
    <lineage>
        <taxon>Bacteria</taxon>
        <taxon>Pseudomonadati</taxon>
        <taxon>Bacteroidota</taxon>
        <taxon>Flavobacteriia</taxon>
        <taxon>Flavobacteriales</taxon>
        <taxon>Weeksellaceae</taxon>
        <taxon>Empedobacter</taxon>
    </lineage>
</organism>
<keyword evidence="1 4" id="KW-0808">Transferase</keyword>
<dbReference type="PROSITE" id="PS51186">
    <property type="entry name" value="GNAT"/>
    <property type="match status" value="1"/>
</dbReference>
<dbReference type="RefSeq" id="WP_114999301.1">
    <property type="nucleotide sequence ID" value="NZ_JACAIY010000010.1"/>
</dbReference>
<dbReference type="GO" id="GO:0016747">
    <property type="term" value="F:acyltransferase activity, transferring groups other than amino-acyl groups"/>
    <property type="evidence" value="ECO:0007669"/>
    <property type="project" value="InterPro"/>
</dbReference>
<dbReference type="PANTHER" id="PTHR43800:SF1">
    <property type="entry name" value="PEPTIDYL-LYSINE N-ACETYLTRANSFERASE YJAB"/>
    <property type="match status" value="1"/>
</dbReference>
<evidence type="ECO:0000256" key="2">
    <source>
        <dbReference type="ARBA" id="ARBA00023315"/>
    </source>
</evidence>
<sequence>MIRRIEEVDFPRLREIWESAVLNTHDFLAKEDFEYYKENLPNYFPHVTLFGYEIENQLVGFVGVAEQNLEMLFIHNDFRRKGVGKALLDFSIQELHVKSVDVNEQNQQAIDFYLSQGFKVISRSEKDGEGKAYPILHLSL</sequence>
<feature type="domain" description="N-acetyltransferase" evidence="3">
    <location>
        <begin position="1"/>
        <end position="140"/>
    </location>
</feature>
<evidence type="ECO:0000313" key="4">
    <source>
        <dbReference type="EMBL" id="STD54717.1"/>
    </source>
</evidence>
<dbReference type="Proteomes" id="UP000254737">
    <property type="component" value="Unassembled WGS sequence"/>
</dbReference>
<dbReference type="AlphaFoldDB" id="A0A376G781"/>
<reference evidence="4 5" key="1">
    <citation type="submission" date="2018-06" db="EMBL/GenBank/DDBJ databases">
        <authorList>
            <consortium name="Pathogen Informatics"/>
            <person name="Doyle S."/>
        </authorList>
    </citation>
    <scope>NUCLEOTIDE SEQUENCE [LARGE SCALE GENOMIC DNA]</scope>
    <source>
        <strain evidence="4 5">NCTC13456</strain>
    </source>
</reference>
<dbReference type="InterPro" id="IPR016181">
    <property type="entry name" value="Acyl_CoA_acyltransferase"/>
</dbReference>
<dbReference type="Gene3D" id="3.40.630.30">
    <property type="match status" value="1"/>
</dbReference>
<dbReference type="PANTHER" id="PTHR43800">
    <property type="entry name" value="PEPTIDYL-LYSINE N-ACETYLTRANSFERASE YJAB"/>
    <property type="match status" value="1"/>
</dbReference>
<dbReference type="SUPFAM" id="SSF55729">
    <property type="entry name" value="Acyl-CoA N-acyltransferases (Nat)"/>
    <property type="match status" value="1"/>
</dbReference>
<dbReference type="EMBL" id="UFXS01000001">
    <property type="protein sequence ID" value="STD54717.1"/>
    <property type="molecule type" value="Genomic_DNA"/>
</dbReference>
<dbReference type="Pfam" id="PF13673">
    <property type="entry name" value="Acetyltransf_10"/>
    <property type="match status" value="1"/>
</dbReference>
<gene>
    <name evidence="4" type="primary">yjaB</name>
    <name evidence="4" type="ORF">NCTC13456_01163</name>
</gene>
<dbReference type="EC" id="2.3.1.-" evidence="4"/>
<accession>A0A376G781</accession>
<keyword evidence="2 4" id="KW-0012">Acyltransferase</keyword>
<protein>
    <submittedName>
        <fullName evidence="4">Uncharacterized N-acetyltransferase YjaB</fullName>
        <ecNumber evidence="4">2.3.1.-</ecNumber>
    </submittedName>
</protein>
<dbReference type="InterPro" id="IPR000182">
    <property type="entry name" value="GNAT_dom"/>
</dbReference>
<evidence type="ECO:0000256" key="1">
    <source>
        <dbReference type="ARBA" id="ARBA00022679"/>
    </source>
</evidence>
<name>A0A376G781_9FLAO</name>
<proteinExistence type="predicted"/>